<gene>
    <name evidence="8" type="ORF">PITCH_A1580057</name>
</gene>
<evidence type="ECO:0000256" key="2">
    <source>
        <dbReference type="ARBA" id="ARBA00022491"/>
    </source>
</evidence>
<evidence type="ECO:0000313" key="8">
    <source>
        <dbReference type="EMBL" id="SPD72902.1"/>
    </source>
</evidence>
<keyword evidence="2" id="KW-0678">Repressor</keyword>
<dbReference type="Gene3D" id="3.30.1490.190">
    <property type="match status" value="1"/>
</dbReference>
<evidence type="ECO:0000256" key="7">
    <source>
        <dbReference type="PIRSR" id="PIRSR602481-1"/>
    </source>
</evidence>
<evidence type="ECO:0000256" key="4">
    <source>
        <dbReference type="ARBA" id="ARBA00023015"/>
    </source>
</evidence>
<keyword evidence="6" id="KW-0804">Transcription</keyword>
<feature type="binding site" evidence="7">
    <location>
        <position position="137"/>
    </location>
    <ligand>
        <name>Zn(2+)</name>
        <dbReference type="ChEBI" id="CHEBI:29105"/>
    </ligand>
</feature>
<keyword evidence="4" id="KW-0805">Transcription regulation</keyword>
<sequence>MNRIESFRKICKEQGIKVTPQRTAIFDALEDSRDHPTAEIIFQAIRKRFPTISLDTVYRTLMTFVKIGIAHVVETQGNTKRFDANMEIHHHAHCLKCGKILDFYSADYDNLEVPQEIRNQFTVMDKKVVIHGVCKKCSQKQKDL</sequence>
<dbReference type="PANTHER" id="PTHR33202:SF8">
    <property type="entry name" value="PEROXIDE-RESPONSIVE REPRESSOR PERR"/>
    <property type="match status" value="1"/>
</dbReference>
<dbReference type="GO" id="GO:0000976">
    <property type="term" value="F:transcription cis-regulatory region binding"/>
    <property type="evidence" value="ECO:0007669"/>
    <property type="project" value="TreeGrafter"/>
</dbReference>
<keyword evidence="7" id="KW-0479">Metal-binding</keyword>
<dbReference type="GO" id="GO:0003700">
    <property type="term" value="F:DNA-binding transcription factor activity"/>
    <property type="evidence" value="ECO:0007669"/>
    <property type="project" value="InterPro"/>
</dbReference>
<dbReference type="GO" id="GO:0008270">
    <property type="term" value="F:zinc ion binding"/>
    <property type="evidence" value="ECO:0007669"/>
    <property type="project" value="TreeGrafter"/>
</dbReference>
<accession>A0A445MU15</accession>
<feature type="binding site" evidence="7">
    <location>
        <position position="97"/>
    </location>
    <ligand>
        <name>Zn(2+)</name>
        <dbReference type="ChEBI" id="CHEBI:29105"/>
    </ligand>
</feature>
<dbReference type="GO" id="GO:0045892">
    <property type="term" value="P:negative regulation of DNA-templated transcription"/>
    <property type="evidence" value="ECO:0007669"/>
    <property type="project" value="TreeGrafter"/>
</dbReference>
<name>A0A445MU15_9BACT</name>
<comment type="similarity">
    <text evidence="1">Belongs to the Fur family.</text>
</comment>
<evidence type="ECO:0000256" key="3">
    <source>
        <dbReference type="ARBA" id="ARBA00022833"/>
    </source>
</evidence>
<dbReference type="InterPro" id="IPR036390">
    <property type="entry name" value="WH_DNA-bd_sf"/>
</dbReference>
<evidence type="ECO:0000256" key="6">
    <source>
        <dbReference type="ARBA" id="ARBA00023163"/>
    </source>
</evidence>
<organism evidence="8">
    <name type="scientific">uncultured Desulfobacterium sp</name>
    <dbReference type="NCBI Taxonomy" id="201089"/>
    <lineage>
        <taxon>Bacteria</taxon>
        <taxon>Pseudomonadati</taxon>
        <taxon>Thermodesulfobacteriota</taxon>
        <taxon>Desulfobacteria</taxon>
        <taxon>Desulfobacterales</taxon>
        <taxon>Desulfobacteriaceae</taxon>
        <taxon>Desulfobacterium</taxon>
        <taxon>environmental samples</taxon>
    </lineage>
</organism>
<evidence type="ECO:0000256" key="5">
    <source>
        <dbReference type="ARBA" id="ARBA00023125"/>
    </source>
</evidence>
<dbReference type="Pfam" id="PF01475">
    <property type="entry name" value="FUR"/>
    <property type="match status" value="1"/>
</dbReference>
<dbReference type="InterPro" id="IPR043135">
    <property type="entry name" value="Fur_C"/>
</dbReference>
<dbReference type="AlphaFoldDB" id="A0A445MU15"/>
<comment type="cofactor">
    <cofactor evidence="7">
        <name>Zn(2+)</name>
        <dbReference type="ChEBI" id="CHEBI:29105"/>
    </cofactor>
    <text evidence="7">Binds 1 zinc ion per subunit.</text>
</comment>
<dbReference type="PANTHER" id="PTHR33202">
    <property type="entry name" value="ZINC UPTAKE REGULATION PROTEIN"/>
    <property type="match status" value="1"/>
</dbReference>
<dbReference type="GO" id="GO:1900376">
    <property type="term" value="P:regulation of secondary metabolite biosynthetic process"/>
    <property type="evidence" value="ECO:0007669"/>
    <property type="project" value="TreeGrafter"/>
</dbReference>
<reference evidence="8" key="1">
    <citation type="submission" date="2018-01" db="EMBL/GenBank/DDBJ databases">
        <authorList>
            <person name="Regsiter A."/>
            <person name="William W."/>
        </authorList>
    </citation>
    <scope>NUCLEOTIDE SEQUENCE</scope>
    <source>
        <strain evidence="8">TRIP AH-1</strain>
    </source>
</reference>
<feature type="binding site" evidence="7">
    <location>
        <position position="94"/>
    </location>
    <ligand>
        <name>Zn(2+)</name>
        <dbReference type="ChEBI" id="CHEBI:29105"/>
    </ligand>
</feature>
<dbReference type="Gene3D" id="1.10.10.10">
    <property type="entry name" value="Winged helix-like DNA-binding domain superfamily/Winged helix DNA-binding domain"/>
    <property type="match status" value="1"/>
</dbReference>
<dbReference type="SUPFAM" id="SSF46785">
    <property type="entry name" value="Winged helix' DNA-binding domain"/>
    <property type="match status" value="1"/>
</dbReference>
<dbReference type="InterPro" id="IPR002481">
    <property type="entry name" value="FUR"/>
</dbReference>
<evidence type="ECO:0000256" key="1">
    <source>
        <dbReference type="ARBA" id="ARBA00007957"/>
    </source>
</evidence>
<feature type="binding site" evidence="7">
    <location>
        <position position="134"/>
    </location>
    <ligand>
        <name>Zn(2+)</name>
        <dbReference type="ChEBI" id="CHEBI:29105"/>
    </ligand>
</feature>
<keyword evidence="5" id="KW-0238">DNA-binding</keyword>
<keyword evidence="3 7" id="KW-0862">Zinc</keyword>
<protein>
    <submittedName>
        <fullName evidence="8">Ferric uptake regulator, Fur family</fullName>
    </submittedName>
</protein>
<dbReference type="InterPro" id="IPR036388">
    <property type="entry name" value="WH-like_DNA-bd_sf"/>
</dbReference>
<proteinExistence type="inferred from homology"/>
<dbReference type="EMBL" id="OJIN01000066">
    <property type="protein sequence ID" value="SPD72902.1"/>
    <property type="molecule type" value="Genomic_DNA"/>
</dbReference>
<dbReference type="CDD" id="cd07153">
    <property type="entry name" value="Fur_like"/>
    <property type="match status" value="1"/>
</dbReference>